<gene>
    <name evidence="3" type="ORF">F511_04019</name>
</gene>
<reference evidence="3 4" key="1">
    <citation type="journal article" date="2015" name="Proc. Natl. Acad. Sci. U.S.A.">
        <title>The resurrection genome of Boea hygrometrica: A blueprint for survival of dehydration.</title>
        <authorList>
            <person name="Xiao L."/>
            <person name="Yang G."/>
            <person name="Zhang L."/>
            <person name="Yang X."/>
            <person name="Zhao S."/>
            <person name="Ji Z."/>
            <person name="Zhou Q."/>
            <person name="Hu M."/>
            <person name="Wang Y."/>
            <person name="Chen M."/>
            <person name="Xu Y."/>
            <person name="Jin H."/>
            <person name="Xiao X."/>
            <person name="Hu G."/>
            <person name="Bao F."/>
            <person name="Hu Y."/>
            <person name="Wan P."/>
            <person name="Li L."/>
            <person name="Deng X."/>
            <person name="Kuang T."/>
            <person name="Xiang C."/>
            <person name="Zhu J.K."/>
            <person name="Oliver M.J."/>
            <person name="He Y."/>
        </authorList>
    </citation>
    <scope>NUCLEOTIDE SEQUENCE [LARGE SCALE GENOMIC DNA]</scope>
    <source>
        <strain evidence="4">cv. XS01</strain>
    </source>
</reference>
<dbReference type="Proteomes" id="UP000250235">
    <property type="component" value="Unassembled WGS sequence"/>
</dbReference>
<evidence type="ECO:0000256" key="2">
    <source>
        <dbReference type="SAM" id="MobiDB-lite"/>
    </source>
</evidence>
<dbReference type="EMBL" id="KV018450">
    <property type="protein sequence ID" value="KZV17218.1"/>
    <property type="molecule type" value="Genomic_DNA"/>
</dbReference>
<dbReference type="InterPro" id="IPR007608">
    <property type="entry name" value="Senescence_reg_S40"/>
</dbReference>
<proteinExistence type="inferred from homology"/>
<dbReference type="PANTHER" id="PTHR33083">
    <property type="entry name" value="EXPRESSED PROTEIN"/>
    <property type="match status" value="1"/>
</dbReference>
<evidence type="ECO:0000313" key="3">
    <source>
        <dbReference type="EMBL" id="KZV17218.1"/>
    </source>
</evidence>
<sequence length="239" mass="27491">MVDLIPSATHPTGNRASAGDFIQHPRSAFPPLELYESDVVWSFHPSPDSTSPSPPYIHQRRTHNRFSAAQSGLSAVLDDDGRRLVSSQSKIIPASTRSENVRVKFHQSAPVDIPVWPKKFRDNFNEITNTDDDLKRLDEVEEEEEEEEDWKMVPPHVIVARSHVTFSVFEGVGRTLKGRDLRRVRNAVFRKTGQVMSSGCTKQGRNLLLRFCPKMWGADRWTPHDFTFKPLIWLWIRYL</sequence>
<accession>A0A2Z7A6I4</accession>
<name>A0A2Z7A6I4_9LAMI</name>
<organism evidence="3 4">
    <name type="scientific">Dorcoceras hygrometricum</name>
    <dbReference type="NCBI Taxonomy" id="472368"/>
    <lineage>
        <taxon>Eukaryota</taxon>
        <taxon>Viridiplantae</taxon>
        <taxon>Streptophyta</taxon>
        <taxon>Embryophyta</taxon>
        <taxon>Tracheophyta</taxon>
        <taxon>Spermatophyta</taxon>
        <taxon>Magnoliopsida</taxon>
        <taxon>eudicotyledons</taxon>
        <taxon>Gunneridae</taxon>
        <taxon>Pentapetalae</taxon>
        <taxon>asterids</taxon>
        <taxon>lamiids</taxon>
        <taxon>Lamiales</taxon>
        <taxon>Gesneriaceae</taxon>
        <taxon>Didymocarpoideae</taxon>
        <taxon>Trichosporeae</taxon>
        <taxon>Loxocarpinae</taxon>
        <taxon>Dorcoceras</taxon>
    </lineage>
</organism>
<dbReference type="Pfam" id="PF04520">
    <property type="entry name" value="Senescence_reg"/>
    <property type="match status" value="1"/>
</dbReference>
<feature type="region of interest" description="Disordered" evidence="2">
    <location>
        <begin position="1"/>
        <end position="22"/>
    </location>
</feature>
<dbReference type="OrthoDB" id="1927868at2759"/>
<comment type="similarity">
    <text evidence="1">Belongs to the senescence regulator S40 family.</text>
</comment>
<evidence type="ECO:0000313" key="4">
    <source>
        <dbReference type="Proteomes" id="UP000250235"/>
    </source>
</evidence>
<keyword evidence="4" id="KW-1185">Reference proteome</keyword>
<protein>
    <submittedName>
        <fullName evidence="3">Uncharacterized protein</fullName>
    </submittedName>
</protein>
<dbReference type="GO" id="GO:0010150">
    <property type="term" value="P:leaf senescence"/>
    <property type="evidence" value="ECO:0007669"/>
    <property type="project" value="UniProtKB-ARBA"/>
</dbReference>
<dbReference type="AlphaFoldDB" id="A0A2Z7A6I4"/>
<evidence type="ECO:0000256" key="1">
    <source>
        <dbReference type="ARBA" id="ARBA00034773"/>
    </source>
</evidence>
<dbReference type="PANTHER" id="PTHR33083:SF123">
    <property type="entry name" value="EXPRESSED PROTEIN"/>
    <property type="match status" value="1"/>
</dbReference>